<dbReference type="Proteomes" id="UP000244893">
    <property type="component" value="Unassembled WGS sequence"/>
</dbReference>
<keyword evidence="2" id="KW-0624">Polysaccharide degradation</keyword>
<dbReference type="SMART" id="SM00060">
    <property type="entry name" value="FN3"/>
    <property type="match status" value="6"/>
</dbReference>
<evidence type="ECO:0000256" key="4">
    <source>
        <dbReference type="SAM" id="Phobius"/>
    </source>
</evidence>
<keyword evidence="4" id="KW-0812">Transmembrane</keyword>
<feature type="compositionally biased region" description="Low complexity" evidence="3">
    <location>
        <begin position="1257"/>
        <end position="1294"/>
    </location>
</feature>
<keyword evidence="1" id="KW-0378">Hydrolase</keyword>
<evidence type="ECO:0000313" key="7">
    <source>
        <dbReference type="Proteomes" id="UP000244893"/>
    </source>
</evidence>
<dbReference type="CDD" id="cd00063">
    <property type="entry name" value="FN3"/>
    <property type="match status" value="4"/>
</dbReference>
<dbReference type="SUPFAM" id="SSF103647">
    <property type="entry name" value="TSP type-3 repeat"/>
    <property type="match status" value="2"/>
</dbReference>
<dbReference type="PANTHER" id="PTHR10199">
    <property type="entry name" value="THROMBOSPONDIN"/>
    <property type="match status" value="1"/>
</dbReference>
<dbReference type="GO" id="GO:0005509">
    <property type="term" value="F:calcium ion binding"/>
    <property type="evidence" value="ECO:0007669"/>
    <property type="project" value="InterPro"/>
</dbReference>
<dbReference type="InterPro" id="IPR003961">
    <property type="entry name" value="FN3_dom"/>
</dbReference>
<feature type="transmembrane region" description="Helical" evidence="4">
    <location>
        <begin position="2031"/>
        <end position="2053"/>
    </location>
</feature>
<gene>
    <name evidence="6" type="ORF">DDQ50_02675</name>
</gene>
<feature type="compositionally biased region" description="Acidic residues" evidence="3">
    <location>
        <begin position="1582"/>
        <end position="1597"/>
    </location>
</feature>
<proteinExistence type="predicted"/>
<dbReference type="PROSITE" id="PS50853">
    <property type="entry name" value="FN3"/>
    <property type="match status" value="4"/>
</dbReference>
<dbReference type="PANTHER" id="PTHR10199:SF119">
    <property type="entry name" value="RE20510P"/>
    <property type="match status" value="1"/>
</dbReference>
<dbReference type="Gene3D" id="4.10.1080.10">
    <property type="entry name" value="TSP type-3 repeat"/>
    <property type="match status" value="7"/>
</dbReference>
<feature type="transmembrane region" description="Helical" evidence="4">
    <location>
        <begin position="35"/>
        <end position="54"/>
    </location>
</feature>
<evidence type="ECO:0000256" key="1">
    <source>
        <dbReference type="ARBA" id="ARBA00023295"/>
    </source>
</evidence>
<feature type="region of interest" description="Disordered" evidence="3">
    <location>
        <begin position="1"/>
        <end position="29"/>
    </location>
</feature>
<feature type="domain" description="Fibronectin type-III" evidence="5">
    <location>
        <begin position="739"/>
        <end position="837"/>
    </location>
</feature>
<reference evidence="6 7" key="1">
    <citation type="submission" date="2018-05" db="EMBL/GenBank/DDBJ databases">
        <title>Amnibacterium sp. M8JJ-5, whole genome shotgun sequence.</title>
        <authorList>
            <person name="Tuo L."/>
        </authorList>
    </citation>
    <scope>NUCLEOTIDE SEQUENCE [LARGE SCALE GENOMIC DNA]</scope>
    <source>
        <strain evidence="6 7">M8JJ-5</strain>
    </source>
</reference>
<feature type="compositionally biased region" description="Low complexity" evidence="3">
    <location>
        <begin position="1399"/>
        <end position="1412"/>
    </location>
</feature>
<feature type="region of interest" description="Disordered" evidence="3">
    <location>
        <begin position="1075"/>
        <end position="1994"/>
    </location>
</feature>
<feature type="compositionally biased region" description="Low complexity" evidence="3">
    <location>
        <begin position="1562"/>
        <end position="1573"/>
    </location>
</feature>
<dbReference type="GO" id="GO:0000272">
    <property type="term" value="P:polysaccharide catabolic process"/>
    <property type="evidence" value="ECO:0007669"/>
    <property type="project" value="UniProtKB-KW"/>
</dbReference>
<keyword evidence="4" id="KW-1133">Transmembrane helix</keyword>
<dbReference type="SUPFAM" id="SSF49265">
    <property type="entry name" value="Fibronectin type III"/>
    <property type="match status" value="4"/>
</dbReference>
<feature type="domain" description="Fibronectin type-III" evidence="5">
    <location>
        <begin position="353"/>
        <end position="446"/>
    </location>
</feature>
<feature type="compositionally biased region" description="Low complexity" evidence="3">
    <location>
        <begin position="1752"/>
        <end position="1775"/>
    </location>
</feature>
<keyword evidence="1" id="KW-0326">Glycosidase</keyword>
<feature type="compositionally biased region" description="Low complexity" evidence="3">
    <location>
        <begin position="1493"/>
        <end position="1530"/>
    </location>
</feature>
<evidence type="ECO:0000256" key="3">
    <source>
        <dbReference type="SAM" id="MobiDB-lite"/>
    </source>
</evidence>
<protein>
    <recommendedName>
        <fullName evidence="5">Fibronectin type-III domain-containing protein</fullName>
    </recommendedName>
</protein>
<dbReference type="InterPro" id="IPR028974">
    <property type="entry name" value="TSP_type-3_rpt"/>
</dbReference>
<name>A0A2V1HS53_9MICO</name>
<accession>A0A2V1HS53</accession>
<dbReference type="Gene3D" id="2.60.40.10">
    <property type="entry name" value="Immunoglobulins"/>
    <property type="match status" value="4"/>
</dbReference>
<feature type="compositionally biased region" description="Pro residues" evidence="3">
    <location>
        <begin position="1083"/>
        <end position="1093"/>
    </location>
</feature>
<keyword evidence="7" id="KW-1185">Reference proteome</keyword>
<dbReference type="InterPro" id="IPR013783">
    <property type="entry name" value="Ig-like_fold"/>
</dbReference>
<feature type="compositionally biased region" description="Low complexity" evidence="3">
    <location>
        <begin position="1833"/>
        <end position="1850"/>
    </location>
</feature>
<dbReference type="EMBL" id="QEOP01000001">
    <property type="protein sequence ID" value="PVZ95433.1"/>
    <property type="molecule type" value="Genomic_DNA"/>
</dbReference>
<evidence type="ECO:0000259" key="5">
    <source>
        <dbReference type="PROSITE" id="PS50853"/>
    </source>
</evidence>
<feature type="domain" description="Fibronectin type-III" evidence="5">
    <location>
        <begin position="260"/>
        <end position="352"/>
    </location>
</feature>
<dbReference type="OrthoDB" id="3187809at2"/>
<organism evidence="6 7">
    <name type="scientific">Amnibacterium flavum</name>
    <dbReference type="NCBI Taxonomy" id="2173173"/>
    <lineage>
        <taxon>Bacteria</taxon>
        <taxon>Bacillati</taxon>
        <taxon>Actinomycetota</taxon>
        <taxon>Actinomycetes</taxon>
        <taxon>Micrococcales</taxon>
        <taxon>Microbacteriaceae</taxon>
        <taxon>Amnibacterium</taxon>
    </lineage>
</organism>
<dbReference type="InterPro" id="IPR036116">
    <property type="entry name" value="FN3_sf"/>
</dbReference>
<comment type="caution">
    <text evidence="6">The sequence shown here is derived from an EMBL/GenBank/DDBJ whole genome shotgun (WGS) entry which is preliminary data.</text>
</comment>
<keyword evidence="4" id="KW-0472">Membrane</keyword>
<evidence type="ECO:0000313" key="6">
    <source>
        <dbReference type="EMBL" id="PVZ95433.1"/>
    </source>
</evidence>
<dbReference type="GO" id="GO:0016798">
    <property type="term" value="F:hydrolase activity, acting on glycosyl bonds"/>
    <property type="evidence" value="ECO:0007669"/>
    <property type="project" value="UniProtKB-KW"/>
</dbReference>
<feature type="compositionally biased region" description="Polar residues" evidence="3">
    <location>
        <begin position="1966"/>
        <end position="1984"/>
    </location>
</feature>
<evidence type="ECO:0000256" key="2">
    <source>
        <dbReference type="ARBA" id="ARBA00023326"/>
    </source>
</evidence>
<feature type="compositionally biased region" description="Low complexity" evidence="3">
    <location>
        <begin position="1598"/>
        <end position="1616"/>
    </location>
</feature>
<sequence>MSDQSAVIDESRGAGRANSSRTPGRPPRLMRTGRVLTALVVAIVVGVGGSLVAVEPAAAAASSTMTIAKQFGLTVLFTVTTSAAPTSGKLRITATGGPDDETLIYDDISQTATRTEQLVPVTKGGTWTFSVASLDGSVAPSAPVTTAVDDWRPTFVQNADRSLTATFPPPNTTNQNDTYFVTIFGLTDSSGNGPFGYVPGQNGKSVTTVTIPADQMTPGVVYDTHLRYEIAISPNIGPTAPNMVPAKYWVQPKVSRSYGAPSNFAVAPFDGRVDLSWATPLDPPPSPTYRVDYRAVGAANWSSVPVNAATSYTVNGLTNGTNYEFRVFTLNGASQELPTETLQATPVRVPDAPSVTGAASADGALVVSASFPSSAAAPSDPARAVWEVAPAGTSSWSVRTPSTSAPYTLGGLTNGTAYSVRVRAVNGTGSTQGASAGPFTPYALPAGPLVGTPVQKVRSFTVAAGYPATVGAPVVSTEWQLGRVVGGAVAAGDWVAATPAEAAGVFTFSSGLTSGNDYRVRTRSVNATGAGAWTESATVRVIDVPAVPAIRSVTAGDTILTADVDLGATDARPSDLSRAVVQASTDGGDTWSTVTAVVVSGKLEIRNRVNGAPHLLRIRGVNDVGTSAYSAESAAVAPVAAPATPSFGAVRIGDGTGTAAFSQPSTTESPAAQTELRVLEWTSSTVSTVVAGNTPTLLDGAVTASGLENGKVYTIEGRSLNAAGASNWASTARFTPLAVPSAPTLGTPTPEDGSVTISAAFDTAASRISDPADAIWEISTTDPTVWHTVTATQVSPSLYRISGLTNGVALRIRVTAVNATGAGAPAVSTDVTPIEAPADPTIHSVAAQDGALLVDATIPDSAAAPATTLTWEVAPMTFAANDGDDEISVGPPSAGTVLADSVAVPPHGWTQSLGAWTTTTATLVDGKWRIDGLDNGTSYRVRLTVSNTSGASEPRVSANSTPFGSPAAPVFRAAGAQNSAISAALVPNATPAAPVDSLEWQVALVTGPTAGQWRTVAVSPLDSLQLGSGAQAETVGYAYRLSGLANGTDYQVRVRAANVRGAGPWTAWSTTLTPAATSVPGEVPTPDPTPGTPAPDTDNDGVPNIDDPDVDGDGIPNATDPDIDGDGIANVFDPDVDGDGTLNGNDSDADGDRVPNASDPTPLGIGTLTDIDGDGIPNESDPDMDGDGVANVFDPDIDGDGIPNATDPTPAGPGSQPGDTGPGNLTDIDGDGIPNAIDPDVDGDGIANVFDPDVDGDGTPNGTDPDADGDGTANGSDSTPLGIGTLTDIDGDGIPNESDPDIDGDGIVNVLDPDIDGDGIPNATDPTPAGPGSQPGDTGIGRNDDLDGDGIPNGIDPDVDGDGIANVFDPDVDGDGTLNGNDSDADGDRVPNASDPTPLGIGTLTDIDGDGIPNESDPDMDGDGVANVFDPDIDGDGIPNATDPTPAGPGSQPGDTGPGNLTDIDGDGIPNAIDPDVDGDGIANVFDPDVDGDGTPNGTDPDADGDGTANGSDSTPLGIGTLTDIDGDGIPNESDPDIDGDGIVNVLDPDIDGDGIPNATDPTPAGPGSQPGSTGPGRPGDIDGDGIPDQIDDDIDGDGIPNGIDPDVDGDGIPNGSDPDVDGDGIPNGSDPDVDGDGIPNGQDDDIDGDGIPNGSDPDVDGDGIPNGSDPDVDGDGIPNGSDPDVDGDGIVNVYDPDVDGDGIPNASDPDADGDGIPNASDPTPNGIGTEQDLDGDGIPNGDDTDMDGDGRNNSSDGDIDGDGIPNGTDTTPAGPGSGSGDTGPGTVTDTDGDGIPNGSDPDVDGDGIPNGQDPDVDGDGIPNGLDPDVDGDGIPNGSDPDIDGDGIPNATDPDIDGDGIANVFDPDVDGDGIPNGSDPDIDGDGTPNALDPTPNGIGSLDDIDGDGIPNDRDGDIDGDGTPNHEDGDIDGDGIPNAQDPDMDGDGTPNGSDSTPNGPERDIALPTTSPTSTGAKGKTSTRSGSLAAGSPAAEGTTQNILLAKGGTTRTASVDAATSPEAETVSDAPADLTAQLVLGGVSLLLLLAGAWFLLARRRRRRES</sequence>
<feature type="compositionally biased region" description="Low complexity" evidence="3">
    <location>
        <begin position="1094"/>
        <end position="1105"/>
    </location>
</feature>
<keyword evidence="2" id="KW-0119">Carbohydrate metabolism</keyword>
<feature type="compositionally biased region" description="Low complexity" evidence="3">
    <location>
        <begin position="1163"/>
        <end position="1176"/>
    </location>
</feature>
<feature type="domain" description="Fibronectin type-III" evidence="5">
    <location>
        <begin position="965"/>
        <end position="1076"/>
    </location>
</feature>
<dbReference type="Pfam" id="PF00041">
    <property type="entry name" value="fn3"/>
    <property type="match status" value="1"/>
</dbReference>